<gene>
    <name evidence="3" type="primary">larC</name>
    <name evidence="3" type="ORF">GXY80_01035</name>
</gene>
<dbReference type="Pfam" id="PF01969">
    <property type="entry name" value="Ni_insertion"/>
    <property type="match status" value="1"/>
</dbReference>
<evidence type="ECO:0000256" key="2">
    <source>
        <dbReference type="HAMAP-Rule" id="MF_01074"/>
    </source>
</evidence>
<evidence type="ECO:0000256" key="1">
    <source>
        <dbReference type="ARBA" id="ARBA00022596"/>
    </source>
</evidence>
<evidence type="ECO:0000313" key="4">
    <source>
        <dbReference type="Proteomes" id="UP000777265"/>
    </source>
</evidence>
<protein>
    <recommendedName>
        <fullName evidence="2">Putative nickel insertion protein</fullName>
    </recommendedName>
</protein>
<sequence>MNTLYIDPIFGISGDMMISAFLDAGMPFDELDGLLNTLPVDLPSIAAAKTHQGIIEGTHLDIARSDVHLSVTEMERMIGGLSLEPAIKADAMAMLAILVEAEAKVHGVSRDQVHFHELSHIDTLIDLLSVAKGMHYFGIDKVYSGPVPMGRGTIRTSHGVLPNPPPATVEILSGHRLLFLDEPVELTTPTGATIIRHYVKDKTPAPAFTIQRIGYGMGSYESEKPDILRIFIGHRDDPSHEEEVWLVEVDLDDMEMEYLGAAADRIRQAGALDVLYFPVCMKKGRIGTRLSVTAPLAALQQLIDTVFAETTTFGVRLRREQRRVLRREAKSITTSWGPVRLKNGYDRKGNLIKTHIEFDDVKDIGDREQIPYCKVLEALKAELQHEK</sequence>
<reference evidence="3" key="1">
    <citation type="journal article" date="2020" name="Biotechnol. Biofuels">
        <title>New insights from the biogas microbiome by comprehensive genome-resolved metagenomics of nearly 1600 species originating from multiple anaerobic digesters.</title>
        <authorList>
            <person name="Campanaro S."/>
            <person name="Treu L."/>
            <person name="Rodriguez-R L.M."/>
            <person name="Kovalovszki A."/>
            <person name="Ziels R.M."/>
            <person name="Maus I."/>
            <person name="Zhu X."/>
            <person name="Kougias P.G."/>
            <person name="Basile A."/>
            <person name="Luo G."/>
            <person name="Schluter A."/>
            <person name="Konstantinidis K.T."/>
            <person name="Angelidaki I."/>
        </authorList>
    </citation>
    <scope>NUCLEOTIDE SEQUENCE</scope>
    <source>
        <strain evidence="3">AS06rmzACSIP_7</strain>
    </source>
</reference>
<comment type="similarity">
    <text evidence="2">Belongs to the LarC family.</text>
</comment>
<comment type="caution">
    <text evidence="3">The sequence shown here is derived from an EMBL/GenBank/DDBJ whole genome shotgun (WGS) entry which is preliminary data.</text>
</comment>
<dbReference type="InterPro" id="IPR002822">
    <property type="entry name" value="Ni_insertion"/>
</dbReference>
<dbReference type="Gene3D" id="3.10.20.300">
    <property type="entry name" value="mk0293 like domain"/>
    <property type="match status" value="1"/>
</dbReference>
<reference evidence="3" key="2">
    <citation type="submission" date="2020-01" db="EMBL/GenBank/DDBJ databases">
        <authorList>
            <person name="Campanaro S."/>
        </authorList>
    </citation>
    <scope>NUCLEOTIDE SEQUENCE</scope>
    <source>
        <strain evidence="3">AS06rmzACSIP_7</strain>
    </source>
</reference>
<dbReference type="Proteomes" id="UP000777265">
    <property type="component" value="Unassembled WGS sequence"/>
</dbReference>
<dbReference type="Gene3D" id="3.30.70.1380">
    <property type="entry name" value="Transcriptional regulatory protein pf0864 domain like"/>
    <property type="match status" value="1"/>
</dbReference>
<dbReference type="EMBL" id="JAAYEE010000018">
    <property type="protein sequence ID" value="NLW34055.1"/>
    <property type="molecule type" value="Genomic_DNA"/>
</dbReference>
<dbReference type="GO" id="GO:0016151">
    <property type="term" value="F:nickel cation binding"/>
    <property type="evidence" value="ECO:0007669"/>
    <property type="project" value="UniProtKB-UniRule"/>
</dbReference>
<keyword evidence="2" id="KW-0456">Lyase</keyword>
<dbReference type="HAMAP" id="MF_01074">
    <property type="entry name" value="LarC"/>
    <property type="match status" value="1"/>
</dbReference>
<name>A0A971RZ98_9BACT</name>
<dbReference type="GO" id="GO:0016829">
    <property type="term" value="F:lyase activity"/>
    <property type="evidence" value="ECO:0007669"/>
    <property type="project" value="UniProtKB-UniRule"/>
</dbReference>
<dbReference type="PANTHER" id="PTHR36566">
    <property type="entry name" value="NICKEL INSERTION PROTEIN-RELATED"/>
    <property type="match status" value="1"/>
</dbReference>
<proteinExistence type="inferred from homology"/>
<keyword evidence="1 2" id="KW-0533">Nickel</keyword>
<dbReference type="AlphaFoldDB" id="A0A971RZ98"/>
<evidence type="ECO:0000313" key="3">
    <source>
        <dbReference type="EMBL" id="NLW34055.1"/>
    </source>
</evidence>
<dbReference type="PANTHER" id="PTHR36566:SF1">
    <property type="entry name" value="PYRIDINIUM-3,5-BISTHIOCARBOXYLIC ACID MONONUCLEOTIDE NICKEL INSERTION PROTEIN"/>
    <property type="match status" value="1"/>
</dbReference>
<dbReference type="NCBIfam" id="TIGR00299">
    <property type="entry name" value="nickel pincer cofactor biosynthesis protein LarC"/>
    <property type="match status" value="1"/>
</dbReference>
<accession>A0A971RZ98</accession>
<organism evidence="3 4">
    <name type="scientific">Syntrophorhabdus aromaticivorans</name>
    <dbReference type="NCBI Taxonomy" id="328301"/>
    <lineage>
        <taxon>Bacteria</taxon>
        <taxon>Pseudomonadati</taxon>
        <taxon>Thermodesulfobacteriota</taxon>
        <taxon>Syntrophorhabdia</taxon>
        <taxon>Syntrophorhabdales</taxon>
        <taxon>Syntrophorhabdaceae</taxon>
        <taxon>Syntrophorhabdus</taxon>
    </lineage>
</organism>